<dbReference type="EC" id="2.7.13.3" evidence="2"/>
<feature type="domain" description="PAS" evidence="9">
    <location>
        <begin position="395"/>
        <end position="466"/>
    </location>
</feature>
<evidence type="ECO:0000259" key="8">
    <source>
        <dbReference type="PROSITE" id="PS50109"/>
    </source>
</evidence>
<feature type="domain" description="PAC" evidence="10">
    <location>
        <begin position="469"/>
        <end position="522"/>
    </location>
</feature>
<dbReference type="Gene3D" id="2.10.70.100">
    <property type="match status" value="1"/>
</dbReference>
<dbReference type="PROSITE" id="PS50113">
    <property type="entry name" value="PAC"/>
    <property type="match status" value="1"/>
</dbReference>
<dbReference type="CDD" id="cd00082">
    <property type="entry name" value="HisKA"/>
    <property type="match status" value="1"/>
</dbReference>
<dbReference type="Gene3D" id="3.30.450.20">
    <property type="entry name" value="PAS domain"/>
    <property type="match status" value="4"/>
</dbReference>
<dbReference type="GO" id="GO:0004721">
    <property type="term" value="F:phosphoprotein phosphatase activity"/>
    <property type="evidence" value="ECO:0007669"/>
    <property type="project" value="TreeGrafter"/>
</dbReference>
<dbReference type="SUPFAM" id="SSF55785">
    <property type="entry name" value="PYP-like sensor domain (PAS domain)"/>
    <property type="match status" value="3"/>
</dbReference>
<keyword evidence="6" id="KW-0902">Two-component regulatory system</keyword>
<feature type="domain" description="Histidine kinase" evidence="8">
    <location>
        <begin position="526"/>
        <end position="742"/>
    </location>
</feature>
<organism evidence="11 12">
    <name type="scientific">Pedobacter nutrimenti</name>
    <dbReference type="NCBI Taxonomy" id="1241337"/>
    <lineage>
        <taxon>Bacteria</taxon>
        <taxon>Pseudomonadati</taxon>
        <taxon>Bacteroidota</taxon>
        <taxon>Sphingobacteriia</taxon>
        <taxon>Sphingobacteriales</taxon>
        <taxon>Sphingobacteriaceae</taxon>
        <taxon>Pedobacter</taxon>
    </lineage>
</organism>
<dbReference type="InterPro" id="IPR005467">
    <property type="entry name" value="His_kinase_dom"/>
</dbReference>
<evidence type="ECO:0000256" key="5">
    <source>
        <dbReference type="ARBA" id="ARBA00022777"/>
    </source>
</evidence>
<dbReference type="InterPro" id="IPR000014">
    <property type="entry name" value="PAS"/>
</dbReference>
<protein>
    <recommendedName>
        <fullName evidence="2">histidine kinase</fullName>
        <ecNumber evidence="2">2.7.13.3</ecNumber>
    </recommendedName>
</protein>
<comment type="caution">
    <text evidence="11">The sequence shown here is derived from an EMBL/GenBank/DDBJ whole genome shotgun (WGS) entry which is preliminary data.</text>
</comment>
<dbReference type="SUPFAM" id="SSF55874">
    <property type="entry name" value="ATPase domain of HSP90 chaperone/DNA topoisomerase II/histidine kinase"/>
    <property type="match status" value="1"/>
</dbReference>
<keyword evidence="3" id="KW-0597">Phosphoprotein</keyword>
<dbReference type="EMBL" id="QKLU01000001">
    <property type="protein sequence ID" value="PYF76724.1"/>
    <property type="molecule type" value="Genomic_DNA"/>
</dbReference>
<sequence length="744" mass="84745">MDAQNDFLFKYFLEKSLYGLVLKRQGPSFSIYAVSNEYLYITGTAEENLIGKDILDLPEGIFPFFIRELLHKVTASKTETDVQPFVFRAQHQSENICISARISPVLNEAAEVVFLIYSIKHVDQTICTEGDQSNRDYFIQMIDQAPVGIGVLRGKEMIVESANQILLELWGKTKSILNLPMKVALPELEGQSFLRLLEDVYTWGEAMVGNESKAYLMRQGRLEPAYFNFAYQPLSNNKGETTGIMIIATDVTPLVAIKQRLEESVANFRNLVMTTHYALLVLKSKDWIVEIANQSLFDLWGRQKEEVLGLPLMKIMPELQGQSFQEHLSKVYQTGLSYGPDEEIFFYNTSSGIGKKYVSFFYDPMLDTEGNVYGVIVGAEDITARVENRQKTERAEEMLRIAIESANLGTWHYDPQSKRLTVSPRLKELFGYKLGEEMTYDTVIAQVTDEYRSIVQRAIQSSVLKGESFNLEFSIKGYYDQKLRWMRATGRIYRDKENIPVRFSGILIDITEHKQDEIRKNDFIAMVSHELKTPLTSLKAYVQLLGSKARQNKDEAAVNSLSKAEGQVNKMNNMIRSFLDLSRLEAGKINLEKQVFPLDELIEEIIEEVTLTDKSHNISISECASIEVDADREKIGQVINNLIGNAIKYSPQGKIVEIRCLLIDQRVQVSVRDEGLGIPKEDLAMLFDRFYRVESRKLKTISGFGIGLYLSSEIIKRHNGQIWVESEEGKGSTFYFSLPAKEPV</sequence>
<dbReference type="SUPFAM" id="SSF47384">
    <property type="entry name" value="Homodimeric domain of signal transducing histidine kinase"/>
    <property type="match status" value="1"/>
</dbReference>
<dbReference type="Proteomes" id="UP000248198">
    <property type="component" value="Unassembled WGS sequence"/>
</dbReference>
<accession>A0A318UK33</accession>
<dbReference type="Gene3D" id="1.10.287.130">
    <property type="match status" value="1"/>
</dbReference>
<evidence type="ECO:0000256" key="7">
    <source>
        <dbReference type="ARBA" id="ARBA00023136"/>
    </source>
</evidence>
<evidence type="ECO:0000313" key="11">
    <source>
        <dbReference type="EMBL" id="PYF76724.1"/>
    </source>
</evidence>
<dbReference type="InterPro" id="IPR003661">
    <property type="entry name" value="HisK_dim/P_dom"/>
</dbReference>
<evidence type="ECO:0000256" key="1">
    <source>
        <dbReference type="ARBA" id="ARBA00000085"/>
    </source>
</evidence>
<dbReference type="FunFam" id="1.10.287.130:FF:000001">
    <property type="entry name" value="Two-component sensor histidine kinase"/>
    <property type="match status" value="1"/>
</dbReference>
<evidence type="ECO:0000259" key="9">
    <source>
        <dbReference type="PROSITE" id="PS50112"/>
    </source>
</evidence>
<dbReference type="PROSITE" id="PS50112">
    <property type="entry name" value="PAS"/>
    <property type="match status" value="1"/>
</dbReference>
<dbReference type="GO" id="GO:0000155">
    <property type="term" value="F:phosphorelay sensor kinase activity"/>
    <property type="evidence" value="ECO:0007669"/>
    <property type="project" value="InterPro"/>
</dbReference>
<evidence type="ECO:0000256" key="4">
    <source>
        <dbReference type="ARBA" id="ARBA00022679"/>
    </source>
</evidence>
<dbReference type="InterPro" id="IPR003594">
    <property type="entry name" value="HATPase_dom"/>
</dbReference>
<dbReference type="Gene3D" id="3.30.565.10">
    <property type="entry name" value="Histidine kinase-like ATPase, C-terminal domain"/>
    <property type="match status" value="1"/>
</dbReference>
<comment type="catalytic activity">
    <reaction evidence="1">
        <text>ATP + protein L-histidine = ADP + protein N-phospho-L-histidine.</text>
        <dbReference type="EC" id="2.7.13.3"/>
    </reaction>
</comment>
<dbReference type="Pfam" id="PF08448">
    <property type="entry name" value="PAS_4"/>
    <property type="match status" value="1"/>
</dbReference>
<dbReference type="SMART" id="SM00387">
    <property type="entry name" value="HATPase_c"/>
    <property type="match status" value="1"/>
</dbReference>
<dbReference type="NCBIfam" id="TIGR00229">
    <property type="entry name" value="sensory_box"/>
    <property type="match status" value="2"/>
</dbReference>
<gene>
    <name evidence="11" type="ORF">B0O44_101195</name>
</gene>
<proteinExistence type="predicted"/>
<dbReference type="InterPro" id="IPR036890">
    <property type="entry name" value="HATPase_C_sf"/>
</dbReference>
<dbReference type="PRINTS" id="PR00344">
    <property type="entry name" value="BCTRLSENSOR"/>
</dbReference>
<dbReference type="PANTHER" id="PTHR45453:SF1">
    <property type="entry name" value="PHOSPHATE REGULON SENSOR PROTEIN PHOR"/>
    <property type="match status" value="1"/>
</dbReference>
<dbReference type="CDD" id="cd00130">
    <property type="entry name" value="PAS"/>
    <property type="match status" value="2"/>
</dbReference>
<dbReference type="InterPro" id="IPR013656">
    <property type="entry name" value="PAS_4"/>
</dbReference>
<dbReference type="PANTHER" id="PTHR45453">
    <property type="entry name" value="PHOSPHATE REGULON SENSOR PROTEIN PHOR"/>
    <property type="match status" value="1"/>
</dbReference>
<name>A0A318UK33_9SPHI</name>
<dbReference type="InterPro" id="IPR050351">
    <property type="entry name" value="BphY/WalK/GraS-like"/>
</dbReference>
<dbReference type="RefSeq" id="WP_110826835.1">
    <property type="nucleotide sequence ID" value="NZ_QKLU01000001.1"/>
</dbReference>
<reference evidence="11 12" key="1">
    <citation type="submission" date="2018-06" db="EMBL/GenBank/DDBJ databases">
        <title>Genomic Encyclopedia of Archaeal and Bacterial Type Strains, Phase II (KMG-II): from individual species to whole genera.</title>
        <authorList>
            <person name="Goeker M."/>
        </authorList>
    </citation>
    <scope>NUCLEOTIDE SEQUENCE [LARGE SCALE GENOMIC DNA]</scope>
    <source>
        <strain evidence="11 12">DSM 27372</strain>
    </source>
</reference>
<dbReference type="Pfam" id="PF02518">
    <property type="entry name" value="HATPase_c"/>
    <property type="match status" value="1"/>
</dbReference>
<dbReference type="SMART" id="SM00388">
    <property type="entry name" value="HisKA"/>
    <property type="match status" value="1"/>
</dbReference>
<dbReference type="Pfam" id="PF08447">
    <property type="entry name" value="PAS_3"/>
    <property type="match status" value="1"/>
</dbReference>
<dbReference type="SMART" id="SM00091">
    <property type="entry name" value="PAS"/>
    <property type="match status" value="2"/>
</dbReference>
<keyword evidence="5" id="KW-0418">Kinase</keyword>
<evidence type="ECO:0000259" key="10">
    <source>
        <dbReference type="PROSITE" id="PS50113"/>
    </source>
</evidence>
<dbReference type="Pfam" id="PF00512">
    <property type="entry name" value="HisKA"/>
    <property type="match status" value="1"/>
</dbReference>
<dbReference type="InterPro" id="IPR000700">
    <property type="entry name" value="PAS-assoc_C"/>
</dbReference>
<dbReference type="InterPro" id="IPR013655">
    <property type="entry name" value="PAS_fold_3"/>
</dbReference>
<dbReference type="FunFam" id="3.30.565.10:FF:000006">
    <property type="entry name" value="Sensor histidine kinase WalK"/>
    <property type="match status" value="1"/>
</dbReference>
<evidence type="ECO:0000256" key="3">
    <source>
        <dbReference type="ARBA" id="ARBA00022553"/>
    </source>
</evidence>
<evidence type="ECO:0000256" key="6">
    <source>
        <dbReference type="ARBA" id="ARBA00023012"/>
    </source>
</evidence>
<evidence type="ECO:0000256" key="2">
    <source>
        <dbReference type="ARBA" id="ARBA00012438"/>
    </source>
</evidence>
<dbReference type="GO" id="GO:0016036">
    <property type="term" value="P:cellular response to phosphate starvation"/>
    <property type="evidence" value="ECO:0007669"/>
    <property type="project" value="TreeGrafter"/>
</dbReference>
<dbReference type="InterPro" id="IPR004358">
    <property type="entry name" value="Sig_transdc_His_kin-like_C"/>
</dbReference>
<keyword evidence="7" id="KW-0472">Membrane</keyword>
<evidence type="ECO:0000313" key="12">
    <source>
        <dbReference type="Proteomes" id="UP000248198"/>
    </source>
</evidence>
<dbReference type="InterPro" id="IPR035965">
    <property type="entry name" value="PAS-like_dom_sf"/>
</dbReference>
<dbReference type="AlphaFoldDB" id="A0A318UK33"/>
<keyword evidence="4" id="KW-0808">Transferase</keyword>
<dbReference type="CDD" id="cd00075">
    <property type="entry name" value="HATPase"/>
    <property type="match status" value="1"/>
</dbReference>
<dbReference type="InterPro" id="IPR036097">
    <property type="entry name" value="HisK_dim/P_sf"/>
</dbReference>
<dbReference type="OrthoDB" id="9813151at2"/>
<dbReference type="GO" id="GO:0005886">
    <property type="term" value="C:plasma membrane"/>
    <property type="evidence" value="ECO:0007669"/>
    <property type="project" value="TreeGrafter"/>
</dbReference>
<dbReference type="PROSITE" id="PS50109">
    <property type="entry name" value="HIS_KIN"/>
    <property type="match status" value="1"/>
</dbReference>
<keyword evidence="12" id="KW-1185">Reference proteome</keyword>